<accession>A0ABP1CKL8</accession>
<keyword evidence="5" id="KW-0540">Nuclease</keyword>
<evidence type="ECO:0000256" key="3">
    <source>
        <dbReference type="ARBA" id="ARBA00016937"/>
    </source>
</evidence>
<protein>
    <recommendedName>
        <fullName evidence="3">RNA exonuclease 4</fullName>
    </recommendedName>
</protein>
<comment type="similarity">
    <text evidence="2">Belongs to the REXO4 family.</text>
</comment>
<organism evidence="11 12">
    <name type="scientific">Somion occarium</name>
    <dbReference type="NCBI Taxonomy" id="3059160"/>
    <lineage>
        <taxon>Eukaryota</taxon>
        <taxon>Fungi</taxon>
        <taxon>Dikarya</taxon>
        <taxon>Basidiomycota</taxon>
        <taxon>Agaricomycotina</taxon>
        <taxon>Agaricomycetes</taxon>
        <taxon>Polyporales</taxon>
        <taxon>Cerrenaceae</taxon>
        <taxon>Somion</taxon>
    </lineage>
</organism>
<evidence type="ECO:0000256" key="8">
    <source>
        <dbReference type="ARBA" id="ARBA00023242"/>
    </source>
</evidence>
<evidence type="ECO:0000259" key="10">
    <source>
        <dbReference type="SMART" id="SM00479"/>
    </source>
</evidence>
<reference evidence="12" key="1">
    <citation type="submission" date="2024-04" db="EMBL/GenBank/DDBJ databases">
        <authorList>
            <person name="Shaw F."/>
            <person name="Minotto A."/>
        </authorList>
    </citation>
    <scope>NUCLEOTIDE SEQUENCE [LARGE SCALE GENOMIC DNA]</scope>
</reference>
<dbReference type="PANTHER" id="PTHR12801">
    <property type="entry name" value="RNA EXONUCLEASE REXO1 / RECO3 FAMILY MEMBER-RELATED"/>
    <property type="match status" value="1"/>
</dbReference>
<keyword evidence="6" id="KW-0378">Hydrolase</keyword>
<keyword evidence="4" id="KW-0698">rRNA processing</keyword>
<dbReference type="InterPro" id="IPR013520">
    <property type="entry name" value="Ribonucl_H"/>
</dbReference>
<evidence type="ECO:0000256" key="7">
    <source>
        <dbReference type="ARBA" id="ARBA00022839"/>
    </source>
</evidence>
<comment type="subcellular location">
    <subcellularLocation>
        <location evidence="1">Nucleus</location>
    </subcellularLocation>
</comment>
<dbReference type="EMBL" id="OZ037944">
    <property type="protein sequence ID" value="CAL1695228.1"/>
    <property type="molecule type" value="Genomic_DNA"/>
</dbReference>
<evidence type="ECO:0000256" key="1">
    <source>
        <dbReference type="ARBA" id="ARBA00004123"/>
    </source>
</evidence>
<dbReference type="InterPro" id="IPR047021">
    <property type="entry name" value="REXO1/3/4-like"/>
</dbReference>
<dbReference type="Gene3D" id="3.30.420.10">
    <property type="entry name" value="Ribonuclease H-like superfamily/Ribonuclease H"/>
    <property type="match status" value="1"/>
</dbReference>
<dbReference type="PANTHER" id="PTHR12801:SF45">
    <property type="entry name" value="RNA EXONUCLEASE 4"/>
    <property type="match status" value="1"/>
</dbReference>
<comment type="function">
    <text evidence="9">Exoribonuclease involved in ribosome biosynthesis. Involved in the processing of ITS1, the internal transcribed spacer localized between the 18S and 5.8S rRNAs.</text>
</comment>
<dbReference type="CDD" id="cd06144">
    <property type="entry name" value="REX4_like"/>
    <property type="match status" value="1"/>
</dbReference>
<evidence type="ECO:0000256" key="2">
    <source>
        <dbReference type="ARBA" id="ARBA00010489"/>
    </source>
</evidence>
<evidence type="ECO:0000313" key="11">
    <source>
        <dbReference type="EMBL" id="CAL1695228.1"/>
    </source>
</evidence>
<dbReference type="SMART" id="SM00479">
    <property type="entry name" value="EXOIII"/>
    <property type="match status" value="1"/>
</dbReference>
<sequence>MIVAISCTVVGVGPGGSTSMLARVAVVDYRGHTLLCSYVRPTMPVTDHRTSTTGIQPEHLTNDNIPSFEAVQEQVAGFIRGKVLVGHSLWLDLSVLGIRHPAVATRDVALYQPFRNALRSPRQVVGLQTLMWHLMRRRCQEDHQCALENARAAMDLYRSHAAEWEDLISKGQWPCDLPPDTFSGCFL</sequence>
<dbReference type="SUPFAM" id="SSF53098">
    <property type="entry name" value="Ribonuclease H-like"/>
    <property type="match status" value="1"/>
</dbReference>
<keyword evidence="7" id="KW-0269">Exonuclease</keyword>
<dbReference type="InterPro" id="IPR037431">
    <property type="entry name" value="REX4_DEDDh_dom"/>
</dbReference>
<evidence type="ECO:0000313" key="12">
    <source>
        <dbReference type="Proteomes" id="UP001497453"/>
    </source>
</evidence>
<evidence type="ECO:0000256" key="9">
    <source>
        <dbReference type="ARBA" id="ARBA00025599"/>
    </source>
</evidence>
<proteinExistence type="inferred from homology"/>
<evidence type="ECO:0000256" key="4">
    <source>
        <dbReference type="ARBA" id="ARBA00022552"/>
    </source>
</evidence>
<feature type="domain" description="Exonuclease" evidence="10">
    <location>
        <begin position="1"/>
        <end position="166"/>
    </location>
</feature>
<keyword evidence="12" id="KW-1185">Reference proteome</keyword>
<name>A0ABP1CKL8_9APHY</name>
<dbReference type="Pfam" id="PF00929">
    <property type="entry name" value="RNase_T"/>
    <property type="match status" value="1"/>
</dbReference>
<dbReference type="InterPro" id="IPR036397">
    <property type="entry name" value="RNaseH_sf"/>
</dbReference>
<keyword evidence="8" id="KW-0539">Nucleus</keyword>
<gene>
    <name evidence="11" type="ORF">GFSPODELE1_LOCUS651</name>
</gene>
<evidence type="ECO:0000256" key="6">
    <source>
        <dbReference type="ARBA" id="ARBA00022801"/>
    </source>
</evidence>
<dbReference type="InterPro" id="IPR012337">
    <property type="entry name" value="RNaseH-like_sf"/>
</dbReference>
<dbReference type="Proteomes" id="UP001497453">
    <property type="component" value="Chromosome 1"/>
</dbReference>
<evidence type="ECO:0000256" key="5">
    <source>
        <dbReference type="ARBA" id="ARBA00022722"/>
    </source>
</evidence>